<feature type="domain" description="Glycosyl transferase family 1" evidence="1">
    <location>
        <begin position="706"/>
        <end position="854"/>
    </location>
</feature>
<dbReference type="InterPro" id="IPR028098">
    <property type="entry name" value="Glyco_trans_4-like_N"/>
</dbReference>
<evidence type="ECO:0000259" key="2">
    <source>
        <dbReference type="Pfam" id="PF13579"/>
    </source>
</evidence>
<dbReference type="RefSeq" id="WP_194259328.1">
    <property type="nucleotide sequence ID" value="NZ_JABCQG010000005.1"/>
</dbReference>
<dbReference type="PANTHER" id="PTHR45947">
    <property type="entry name" value="SULFOQUINOVOSYL TRANSFERASE SQD2"/>
    <property type="match status" value="1"/>
</dbReference>
<dbReference type="PANTHER" id="PTHR45947:SF3">
    <property type="entry name" value="SULFOQUINOVOSYL TRANSFERASE SQD2"/>
    <property type="match status" value="1"/>
</dbReference>
<dbReference type="InterPro" id="IPR001296">
    <property type="entry name" value="Glyco_trans_1"/>
</dbReference>
<evidence type="ECO:0000313" key="4">
    <source>
        <dbReference type="Proteomes" id="UP000623107"/>
    </source>
</evidence>
<name>A0ABR9Y3U8_9PROT</name>
<dbReference type="InterPro" id="IPR050194">
    <property type="entry name" value="Glycosyltransferase_grp1"/>
</dbReference>
<accession>A0ABR9Y3U8</accession>
<dbReference type="EMBL" id="JABCQG010000005">
    <property type="protein sequence ID" value="MBF0858621.1"/>
    <property type="molecule type" value="Genomic_DNA"/>
</dbReference>
<dbReference type="SUPFAM" id="SSF53756">
    <property type="entry name" value="UDP-Glycosyltransferase/glycogen phosphorylase"/>
    <property type="match status" value="2"/>
</dbReference>
<evidence type="ECO:0000259" key="1">
    <source>
        <dbReference type="Pfam" id="PF00534"/>
    </source>
</evidence>
<dbReference type="Pfam" id="PF00534">
    <property type="entry name" value="Glycos_transf_1"/>
    <property type="match status" value="1"/>
</dbReference>
<protein>
    <submittedName>
        <fullName evidence="3">Glycosyltransferase</fullName>
    </submittedName>
</protein>
<dbReference type="CDD" id="cd03823">
    <property type="entry name" value="GT4_ExpE7-like"/>
    <property type="match status" value="1"/>
</dbReference>
<evidence type="ECO:0000313" key="3">
    <source>
        <dbReference type="EMBL" id="MBF0858621.1"/>
    </source>
</evidence>
<gene>
    <name evidence="3" type="ORF">HKD24_05245</name>
</gene>
<organism evidence="3 4">
    <name type="scientific">Gluconobacter vitians</name>
    <dbReference type="NCBI Taxonomy" id="2728102"/>
    <lineage>
        <taxon>Bacteria</taxon>
        <taxon>Pseudomonadati</taxon>
        <taxon>Pseudomonadota</taxon>
        <taxon>Alphaproteobacteria</taxon>
        <taxon>Acetobacterales</taxon>
        <taxon>Acetobacteraceae</taxon>
        <taxon>Gluconobacter</taxon>
    </lineage>
</organism>
<proteinExistence type="predicted"/>
<dbReference type="Pfam" id="PF13692">
    <property type="entry name" value="Glyco_trans_1_4"/>
    <property type="match status" value="1"/>
</dbReference>
<dbReference type="Pfam" id="PF13579">
    <property type="entry name" value="Glyco_trans_4_4"/>
    <property type="match status" value="1"/>
</dbReference>
<dbReference type="Gene3D" id="3.40.50.2000">
    <property type="entry name" value="Glycogen Phosphorylase B"/>
    <property type="match status" value="3"/>
</dbReference>
<reference evidence="4" key="1">
    <citation type="submission" date="2020-04" db="EMBL/GenBank/DDBJ databases">
        <title>Description of novel Gluconacetobacter.</title>
        <authorList>
            <person name="Sombolestani A."/>
        </authorList>
    </citation>
    <scope>NUCLEOTIDE SEQUENCE [LARGE SCALE GENOMIC DNA]</scope>
    <source>
        <strain evidence="4">LMG 31484</strain>
    </source>
</reference>
<dbReference type="Proteomes" id="UP000623107">
    <property type="component" value="Unassembled WGS sequence"/>
</dbReference>
<comment type="caution">
    <text evidence="3">The sequence shown here is derived from an EMBL/GenBank/DDBJ whole genome shotgun (WGS) entry which is preliminary data.</text>
</comment>
<sequence>MRDDPRDTLTDSYRSAARLNGLRAEELQRENQKLLRQLSLIQTSLSWRVTVPLRAVRALMLGKLLSGRPVRELPERFLRLWGRDGLAGIRKTAIHRFRRLRRTRSGLSGPQGETGQDHPYRTVSPVTDGLNPKILIIAELSLRQCAKYRVWQKRDFLTALGWSVQVVDWRDIAEAMSALQLCTHVIFYRVPGFDDVLKLVAEAHRLKLAPRWEVDDLIFDEDEYRQNGNIETLPATERDLLMSGVVLFRRCMLACGRGIASTQALADAMRDAGLSDVAVLENALDVETLRVASSLPVHQGADRIWVSYGSGTNTHDADFRQAEAGLLAAMAEEPRLCLKVIGQLQLSSAFSRFGDRVERLTELSYPDYLRALSQTDIAIAPLERTLFNDCKSNIKFLEAAVVRVAAICSPCAAFLTIMRDGKNGLLAADAEAWRNGFLSLARDDGYRKRLADAAYADVIARYAPEAMAQTQARALFGVPANRSEPALKILMANVYFAPRSFGGATIVAEEMGRRLVRKGAQVGVMTSRPSVADIPDGDIRYDVDGMTVFASVLPDDQGGLGQLDNPAMASRFSEVLEAFRPDVVHVHAAQGLGTGLLRVCQEKGIPYVLTLHDAWWLCERQFMVRADGRYCFQTTIDLSVCQVCVPGARHLRDRDVVMRQALEGAALLISPSQAHRDLYLANGISPDRIVVNRNGFRWPERSRRARIAGSPLRFGFVGGTEAVKGYDLLKEAMQSLSRSDWELVLVDNKLNLGFQSIFPEDWSVRGRLRVVPAYTQVELDDFYDQIDVLLFPSQWKESYGLTVREALARDVWVVTTSPGGQSEDVVDGVNGTCLPLDGKAQTLAEVISALLDMPGRFDGYINPRKDCLATYDTQADELYQFLKQACGREV</sequence>
<keyword evidence="4" id="KW-1185">Reference proteome</keyword>
<feature type="domain" description="Glycosyltransferase subfamily 4-like N-terminal" evidence="2">
    <location>
        <begin position="502"/>
        <end position="695"/>
    </location>
</feature>
<reference evidence="3 4" key="2">
    <citation type="submission" date="2020-11" db="EMBL/GenBank/DDBJ databases">
        <title>Description of novel Gluconobacter species.</title>
        <authorList>
            <person name="Cleenwerck I."/>
            <person name="Cnockaert M."/>
            <person name="Borremans W."/>
            <person name="Wieme A.D."/>
            <person name="De Vuyst L."/>
            <person name="Vandamme P."/>
        </authorList>
    </citation>
    <scope>NUCLEOTIDE SEQUENCE [LARGE SCALE GENOMIC DNA]</scope>
    <source>
        <strain evidence="3 4">LMG 31484</strain>
    </source>
</reference>